<keyword evidence="3" id="KW-1185">Reference proteome</keyword>
<dbReference type="Gramene" id="Psat04G0252900-T1">
    <property type="protein sequence ID" value="KAI5417932.1"/>
    <property type="gene ID" value="KIW84_042529"/>
</dbReference>
<comment type="caution">
    <text evidence="2">The sequence shown here is derived from an EMBL/GenBank/DDBJ whole genome shotgun (WGS) entry which is preliminary data.</text>
</comment>
<dbReference type="AlphaFoldDB" id="A0A9D4XCY5"/>
<dbReference type="Proteomes" id="UP001058974">
    <property type="component" value="Chromosome 4"/>
</dbReference>
<reference evidence="2 3" key="1">
    <citation type="journal article" date="2022" name="Nat. Genet.">
        <title>Improved pea reference genome and pan-genome highlight genomic features and evolutionary characteristics.</title>
        <authorList>
            <person name="Yang T."/>
            <person name="Liu R."/>
            <person name="Luo Y."/>
            <person name="Hu S."/>
            <person name="Wang D."/>
            <person name="Wang C."/>
            <person name="Pandey M.K."/>
            <person name="Ge S."/>
            <person name="Xu Q."/>
            <person name="Li N."/>
            <person name="Li G."/>
            <person name="Huang Y."/>
            <person name="Saxena R.K."/>
            <person name="Ji Y."/>
            <person name="Li M."/>
            <person name="Yan X."/>
            <person name="He Y."/>
            <person name="Liu Y."/>
            <person name="Wang X."/>
            <person name="Xiang C."/>
            <person name="Varshney R.K."/>
            <person name="Ding H."/>
            <person name="Gao S."/>
            <person name="Zong X."/>
        </authorList>
    </citation>
    <scope>NUCLEOTIDE SEQUENCE [LARGE SCALE GENOMIC DNA]</scope>
    <source>
        <strain evidence="2 3">cv. Zhongwan 6</strain>
    </source>
</reference>
<evidence type="ECO:0000313" key="2">
    <source>
        <dbReference type="EMBL" id="KAI5417932.1"/>
    </source>
</evidence>
<sequence length="173" mass="18658">MLPRNPIARDTAELPSSSSPSSSAKTRPSSRKHKPSKENDPPSDHNIIVPYSPSHVKSKSPLPPRPPSSNPLKRELALDTIAAENSLPATTDSGVKVIVRMRPLRKDKDEGDPIVQKISGDSIGIVASDGGVVHRNRRQKWCPGGGDRKTEAGRGHGSESFVLISFFFLPGLD</sequence>
<name>A0A9D4XCY5_PEA</name>
<evidence type="ECO:0000313" key="3">
    <source>
        <dbReference type="Proteomes" id="UP001058974"/>
    </source>
</evidence>
<feature type="region of interest" description="Disordered" evidence="1">
    <location>
        <begin position="1"/>
        <end position="74"/>
    </location>
</feature>
<feature type="region of interest" description="Disordered" evidence="1">
    <location>
        <begin position="136"/>
        <end position="155"/>
    </location>
</feature>
<protein>
    <submittedName>
        <fullName evidence="2">Uncharacterized protein</fullName>
    </submittedName>
</protein>
<organism evidence="2 3">
    <name type="scientific">Pisum sativum</name>
    <name type="common">Garden pea</name>
    <name type="synonym">Lathyrus oleraceus</name>
    <dbReference type="NCBI Taxonomy" id="3888"/>
    <lineage>
        <taxon>Eukaryota</taxon>
        <taxon>Viridiplantae</taxon>
        <taxon>Streptophyta</taxon>
        <taxon>Embryophyta</taxon>
        <taxon>Tracheophyta</taxon>
        <taxon>Spermatophyta</taxon>
        <taxon>Magnoliopsida</taxon>
        <taxon>eudicotyledons</taxon>
        <taxon>Gunneridae</taxon>
        <taxon>Pentapetalae</taxon>
        <taxon>rosids</taxon>
        <taxon>fabids</taxon>
        <taxon>Fabales</taxon>
        <taxon>Fabaceae</taxon>
        <taxon>Papilionoideae</taxon>
        <taxon>50 kb inversion clade</taxon>
        <taxon>NPAAA clade</taxon>
        <taxon>Hologalegina</taxon>
        <taxon>IRL clade</taxon>
        <taxon>Fabeae</taxon>
        <taxon>Lathyrus</taxon>
    </lineage>
</organism>
<accession>A0A9D4XCY5</accession>
<feature type="compositionally biased region" description="Basic and acidic residues" evidence="1">
    <location>
        <begin position="146"/>
        <end position="155"/>
    </location>
</feature>
<feature type="compositionally biased region" description="Low complexity" evidence="1">
    <location>
        <begin position="15"/>
        <end position="27"/>
    </location>
</feature>
<evidence type="ECO:0000256" key="1">
    <source>
        <dbReference type="SAM" id="MobiDB-lite"/>
    </source>
</evidence>
<proteinExistence type="predicted"/>
<gene>
    <name evidence="2" type="ORF">KIW84_042529</name>
</gene>
<dbReference type="EMBL" id="JAMSHJ010000004">
    <property type="protein sequence ID" value="KAI5417932.1"/>
    <property type="molecule type" value="Genomic_DNA"/>
</dbReference>